<keyword evidence="2" id="KW-1185">Reference proteome</keyword>
<dbReference type="EMBL" id="JBHRTN010000018">
    <property type="protein sequence ID" value="MFC3126854.1"/>
    <property type="molecule type" value="Genomic_DNA"/>
</dbReference>
<dbReference type="RefSeq" id="WP_379598448.1">
    <property type="nucleotide sequence ID" value="NZ_JBHRTN010000018.1"/>
</dbReference>
<proteinExistence type="predicted"/>
<evidence type="ECO:0000313" key="1">
    <source>
        <dbReference type="EMBL" id="MFC3126854.1"/>
    </source>
</evidence>
<dbReference type="Proteomes" id="UP001595593">
    <property type="component" value="Unassembled WGS sequence"/>
</dbReference>
<accession>A0ABV7G2D1</accession>
<sequence length="249" mass="26741">MTLIDEPVSEMELDAYLNDQLDMAGRIRVEQWLAARPELAAQVMADLRVRDALRLAAREQATTRAGSVAAAERLGRGLTRVPLMRGLRHAAVALGCVALGWLAARGEVGEAAGPVPHHVQEAVQAHRAAMLRAAMPSQPEAPDLDRSEMLAATGIALPEWPVAWRILDAQLFPATHGMSVLLVFRTPRGGPFSLLVQHAEGQRGLRLAVPREGEPVAYWRQEGLGFALTGAADAGLLRDTAVSLAARLP</sequence>
<evidence type="ECO:0000313" key="2">
    <source>
        <dbReference type="Proteomes" id="UP001595593"/>
    </source>
</evidence>
<protein>
    <submittedName>
        <fullName evidence="1">Anti-sigma factor family protein</fullName>
    </submittedName>
</protein>
<organism evidence="1 2">
    <name type="scientific">Teichococcus globiformis</name>
    <dbReference type="NCBI Taxonomy" id="2307229"/>
    <lineage>
        <taxon>Bacteria</taxon>
        <taxon>Pseudomonadati</taxon>
        <taxon>Pseudomonadota</taxon>
        <taxon>Alphaproteobacteria</taxon>
        <taxon>Acetobacterales</taxon>
        <taxon>Roseomonadaceae</taxon>
        <taxon>Roseomonas</taxon>
    </lineage>
</organism>
<reference evidence="2" key="1">
    <citation type="journal article" date="2019" name="Int. J. Syst. Evol. Microbiol.">
        <title>The Global Catalogue of Microorganisms (GCM) 10K type strain sequencing project: providing services to taxonomists for standard genome sequencing and annotation.</title>
        <authorList>
            <consortium name="The Broad Institute Genomics Platform"/>
            <consortium name="The Broad Institute Genome Sequencing Center for Infectious Disease"/>
            <person name="Wu L."/>
            <person name="Ma J."/>
        </authorList>
    </citation>
    <scope>NUCLEOTIDE SEQUENCE [LARGE SCALE GENOMIC DNA]</scope>
    <source>
        <strain evidence="2">KCTC 52094</strain>
    </source>
</reference>
<comment type="caution">
    <text evidence="1">The sequence shown here is derived from an EMBL/GenBank/DDBJ whole genome shotgun (WGS) entry which is preliminary data.</text>
</comment>
<gene>
    <name evidence="1" type="ORF">ACFOD4_17450</name>
</gene>
<name>A0ABV7G2D1_9PROT</name>